<dbReference type="SUPFAM" id="SSF53474">
    <property type="entry name" value="alpha/beta-Hydrolases"/>
    <property type="match status" value="1"/>
</dbReference>
<keyword evidence="2" id="KW-1133">Transmembrane helix</keyword>
<keyword evidence="2" id="KW-0812">Transmembrane</keyword>
<dbReference type="PANTHER" id="PTHR43798:SF31">
    <property type="entry name" value="AB HYDROLASE SUPERFAMILY PROTEIN YCLE"/>
    <property type="match status" value="1"/>
</dbReference>
<organism evidence="4 5">
    <name type="scientific">Caulobacter segnis</name>
    <dbReference type="NCBI Taxonomy" id="88688"/>
    <lineage>
        <taxon>Bacteria</taxon>
        <taxon>Pseudomonadati</taxon>
        <taxon>Pseudomonadota</taxon>
        <taxon>Alphaproteobacteria</taxon>
        <taxon>Caulobacterales</taxon>
        <taxon>Caulobacteraceae</taxon>
        <taxon>Caulobacter</taxon>
    </lineage>
</organism>
<feature type="domain" description="AB hydrolase-1" evidence="3">
    <location>
        <begin position="70"/>
        <end position="309"/>
    </location>
</feature>
<evidence type="ECO:0000313" key="4">
    <source>
        <dbReference type="EMBL" id="USQ97987.1"/>
    </source>
</evidence>
<dbReference type="PRINTS" id="PR00111">
    <property type="entry name" value="ABHYDROLASE"/>
</dbReference>
<dbReference type="GO" id="GO:0016787">
    <property type="term" value="F:hydrolase activity"/>
    <property type="evidence" value="ECO:0007669"/>
    <property type="project" value="UniProtKB-KW"/>
</dbReference>
<dbReference type="PRINTS" id="PR00412">
    <property type="entry name" value="EPOXHYDRLASE"/>
</dbReference>
<evidence type="ECO:0000259" key="3">
    <source>
        <dbReference type="Pfam" id="PF12697"/>
    </source>
</evidence>
<name>A0ABY4ZYV5_9CAUL</name>
<evidence type="ECO:0000256" key="1">
    <source>
        <dbReference type="ARBA" id="ARBA00022801"/>
    </source>
</evidence>
<proteinExistence type="predicted"/>
<evidence type="ECO:0000313" key="5">
    <source>
        <dbReference type="Proteomes" id="UP001057520"/>
    </source>
</evidence>
<dbReference type="InterPro" id="IPR000639">
    <property type="entry name" value="Epox_hydrolase-like"/>
</dbReference>
<evidence type="ECO:0000256" key="2">
    <source>
        <dbReference type="SAM" id="Phobius"/>
    </source>
</evidence>
<protein>
    <submittedName>
        <fullName evidence="4">Alpha/beta hydrolase</fullName>
    </submittedName>
</protein>
<keyword evidence="1 4" id="KW-0378">Hydrolase</keyword>
<keyword evidence="5" id="KW-1185">Reference proteome</keyword>
<dbReference type="InterPro" id="IPR000073">
    <property type="entry name" value="AB_hydrolase_1"/>
</dbReference>
<accession>A0ABY4ZYV5</accession>
<dbReference type="Pfam" id="PF12697">
    <property type="entry name" value="Abhydrolase_6"/>
    <property type="match status" value="1"/>
</dbReference>
<keyword evidence="2" id="KW-0472">Membrane</keyword>
<dbReference type="PANTHER" id="PTHR43798">
    <property type="entry name" value="MONOACYLGLYCEROL LIPASE"/>
    <property type="match status" value="1"/>
</dbReference>
<feature type="transmembrane region" description="Helical" evidence="2">
    <location>
        <begin position="6"/>
        <end position="27"/>
    </location>
</feature>
<dbReference type="InterPro" id="IPR029058">
    <property type="entry name" value="AB_hydrolase_fold"/>
</dbReference>
<dbReference type="EMBL" id="CP096040">
    <property type="protein sequence ID" value="USQ97987.1"/>
    <property type="molecule type" value="Genomic_DNA"/>
</dbReference>
<dbReference type="Gene3D" id="3.40.50.1820">
    <property type="entry name" value="alpha/beta hydrolase"/>
    <property type="match status" value="1"/>
</dbReference>
<dbReference type="InterPro" id="IPR050266">
    <property type="entry name" value="AB_hydrolase_sf"/>
</dbReference>
<sequence length="321" mass="34445">MLKTLLLIVGGLVAVVVLAGLVGWLLLRGPDIPYEKLEAKYATKASHYADLPGGVRLHYKDEGKADGPLLVLVHGFGDSHFSWEGWVARLGDRYRIITVDLPGHGLTRAPEGYVASADGFADLIDALAAKENLPKFAIAGNSMGGGVAWQVAVRHPNRVNGLILADAAGWPATTLKKPPLAFKLLKYSWGRAFLRSIDNTPLIRSGLRGEVGDPAVITDAFIDRWAELQRAPGHRAILMSIQPGKHSQATKEVLSTIKAPTLVLWGEIDPLIEVAGAHKFAEAIPGAKLIIYPKVGHLPQVEIPQRTADDVAAFLTAAGIQ</sequence>
<reference evidence="4 5" key="1">
    <citation type="submission" date="2022-04" db="EMBL/GenBank/DDBJ databases">
        <title>Genome sequence of soybean root-associated Caulobacter segnis RL271.</title>
        <authorList>
            <person name="Longley R."/>
            <person name="Bonito G."/>
            <person name="Trigodet F."/>
            <person name="Crosson S."/>
            <person name="Fiebig A."/>
        </authorList>
    </citation>
    <scope>NUCLEOTIDE SEQUENCE [LARGE SCALE GENOMIC DNA]</scope>
    <source>
        <strain evidence="4 5">RL271</strain>
    </source>
</reference>
<gene>
    <name evidence="4" type="ORF">MZV50_10785</name>
</gene>
<dbReference type="Proteomes" id="UP001057520">
    <property type="component" value="Chromosome"/>
</dbReference>